<keyword evidence="4" id="KW-1133">Transmembrane helix</keyword>
<evidence type="ECO:0000256" key="2">
    <source>
        <dbReference type="ARBA" id="ARBA00022679"/>
    </source>
</evidence>
<accession>A0A285D4Y6</accession>
<dbReference type="InterPro" id="IPR010635">
    <property type="entry name" value="Heparan_SO4-6-sulfoTrfase"/>
</dbReference>
<name>A0A285D4Y6_9BACI</name>
<evidence type="ECO:0000256" key="5">
    <source>
        <dbReference type="ARBA" id="ARBA00023136"/>
    </source>
</evidence>
<dbReference type="Proteomes" id="UP000219546">
    <property type="component" value="Unassembled WGS sequence"/>
</dbReference>
<evidence type="ECO:0000313" key="9">
    <source>
        <dbReference type="Proteomes" id="UP000219546"/>
    </source>
</evidence>
<keyword evidence="7" id="KW-0175">Coiled coil</keyword>
<dbReference type="GO" id="GO:0016020">
    <property type="term" value="C:membrane"/>
    <property type="evidence" value="ECO:0007669"/>
    <property type="project" value="UniProtKB-SubCell"/>
</dbReference>
<evidence type="ECO:0000256" key="4">
    <source>
        <dbReference type="ARBA" id="ARBA00022989"/>
    </source>
</evidence>
<protein>
    <submittedName>
        <fullName evidence="8">Sulfotransferase family protein</fullName>
    </submittedName>
</protein>
<evidence type="ECO:0000313" key="8">
    <source>
        <dbReference type="EMBL" id="SNX74864.1"/>
    </source>
</evidence>
<proteinExistence type="predicted"/>
<dbReference type="RefSeq" id="WP_097160166.1">
    <property type="nucleotide sequence ID" value="NZ_JBEPMQ010000011.1"/>
</dbReference>
<feature type="coiled-coil region" evidence="7">
    <location>
        <begin position="221"/>
        <end position="248"/>
    </location>
</feature>
<sequence length="250" mass="29597">MTNSNEILIHLHIAKTGGTTFISILEKNYLPTERIPIYLDPIVNKNEYIKSRLHENIKCMYGHTSFGIHQTLSMPVTYTTFLRDPIDRVISEYYFNHYRPNDTNKDSLRFNSLEEFADHPDFCNHQSKILFGKPPLPKNAFEYIQQNINKYFSFIGITELYDESVFLMNKQFGWNNINYIKENVTLNRPKKEDIPKSLLKKIEQNNHLDFAIYHYAKYLLLNKLEELNQNEKMELNDFKSKINELNSNNG</sequence>
<dbReference type="InterPro" id="IPR005331">
    <property type="entry name" value="Sulfotransferase"/>
</dbReference>
<dbReference type="PANTHER" id="PTHR12812:SF0">
    <property type="entry name" value="HEPARAN-SULFATE 6-O-SULFOTRANSFERASE"/>
    <property type="match status" value="1"/>
</dbReference>
<keyword evidence="9" id="KW-1185">Reference proteome</keyword>
<keyword evidence="3" id="KW-0812">Transmembrane</keyword>
<dbReference type="SUPFAM" id="SSF52540">
    <property type="entry name" value="P-loop containing nucleoside triphosphate hydrolases"/>
    <property type="match status" value="1"/>
</dbReference>
<dbReference type="AlphaFoldDB" id="A0A285D4Y6"/>
<dbReference type="OrthoDB" id="7981249at2"/>
<reference evidence="8 9" key="1">
    <citation type="submission" date="2017-08" db="EMBL/GenBank/DDBJ databases">
        <authorList>
            <person name="de Groot N.N."/>
        </authorList>
    </citation>
    <scope>NUCLEOTIDE SEQUENCE [LARGE SCALE GENOMIC DNA]</scope>
    <source>
        <strain evidence="8 9">JC228</strain>
    </source>
</reference>
<dbReference type="InterPro" id="IPR027417">
    <property type="entry name" value="P-loop_NTPase"/>
</dbReference>
<keyword evidence="6" id="KW-0325">Glycoprotein</keyword>
<gene>
    <name evidence="8" type="ORF">SAMN05877753_110127</name>
</gene>
<dbReference type="Gene3D" id="3.40.50.300">
    <property type="entry name" value="P-loop containing nucleotide triphosphate hydrolases"/>
    <property type="match status" value="1"/>
</dbReference>
<dbReference type="Pfam" id="PF03567">
    <property type="entry name" value="Sulfotransfer_2"/>
    <property type="match status" value="1"/>
</dbReference>
<keyword evidence="2 8" id="KW-0808">Transferase</keyword>
<dbReference type="PANTHER" id="PTHR12812">
    <property type="entry name" value="HEPARAN SULFATE 6-O-SULFOTRANSFERASE 3"/>
    <property type="match status" value="1"/>
</dbReference>
<organism evidence="8 9">
    <name type="scientific">Bacillus oleivorans</name>
    <dbReference type="NCBI Taxonomy" id="1448271"/>
    <lineage>
        <taxon>Bacteria</taxon>
        <taxon>Bacillati</taxon>
        <taxon>Bacillota</taxon>
        <taxon>Bacilli</taxon>
        <taxon>Bacillales</taxon>
        <taxon>Bacillaceae</taxon>
        <taxon>Bacillus</taxon>
    </lineage>
</organism>
<evidence type="ECO:0000256" key="1">
    <source>
        <dbReference type="ARBA" id="ARBA00004167"/>
    </source>
</evidence>
<evidence type="ECO:0000256" key="3">
    <source>
        <dbReference type="ARBA" id="ARBA00022692"/>
    </source>
</evidence>
<evidence type="ECO:0000256" key="6">
    <source>
        <dbReference type="ARBA" id="ARBA00023180"/>
    </source>
</evidence>
<evidence type="ECO:0000256" key="7">
    <source>
        <dbReference type="SAM" id="Coils"/>
    </source>
</evidence>
<comment type="subcellular location">
    <subcellularLocation>
        <location evidence="1">Membrane</location>
        <topology evidence="1">Single-pass membrane protein</topology>
    </subcellularLocation>
</comment>
<dbReference type="EMBL" id="OAOP01000010">
    <property type="protein sequence ID" value="SNX74864.1"/>
    <property type="molecule type" value="Genomic_DNA"/>
</dbReference>
<keyword evidence="5" id="KW-0472">Membrane</keyword>
<dbReference type="GO" id="GO:0017095">
    <property type="term" value="F:heparan sulfate 6-sulfotransferase activity"/>
    <property type="evidence" value="ECO:0007669"/>
    <property type="project" value="TreeGrafter"/>
</dbReference>